<evidence type="ECO:0000256" key="2">
    <source>
        <dbReference type="SAM" id="MobiDB-lite"/>
    </source>
</evidence>
<sequence length="1188" mass="132980">MKGKLSKHIAFLLVFAMILSANIVAYADVVGDGTQTAEVESPGDNPPSQEDDNTEGQEPTDPVEDDKDKPTNPEDEGTTEGEPVENKGEDPTEEPEDPEDGENTEEEPEIPEEELPIEEIPNLTSYIVRYMGETEPLLNDKTVEDQLIGSEITEFAKDIKGYEVDEDSKTITLQEEDNIIIFYYTPVKSLGPTELTARVDGVTIRISADEGVLPEGTELSVYSLPSGEARDYAETIRENTGVGLEDYLMFDITLLDGEGNEVQPDGNVTLSFTDVYFADDNKDIVVYHLEPNRRNVRTKSTFNLNGMSYDFAVNDMSAENENGEIIFTTNHFSIYAIGTQETATYEFYVGDDKIDTQIVKNGESLVEPSTPNAYEGKKFIGWYILGEENPIDFDTSITVNESNTFRVDARFADVYYVYFVYGGNVIATKEVEPNSTTNASDIPLIVTEEGKALSHWSAAENGEAFDFDTPITANTTLYAVLADRWKVTFDTQGGSSLLPKYIINGEKLGDIEVPVKAGYTFQKWNTQVDGKGTNYTSDTVIYGNVKLYAIWTPKNNTKYTVVYWQENADDDGYSYFESTIRIGTTGVSATYDNKNYSGFTLDTAKTNAEDVKISGDGAAIKNVYYSRNRYTLEFRRRSNNNELKSFGNIKQGADTTPWWNQAVNEYSTYTWYVSRTGNTAYSLAPDMPNKNLTVYGAESGNAKYTIFYLEYVAGNPSVREPYYFTGSSGLYLTIEDYISIPGFTVKSTPKDGSQNSKYNDDTKRYEWKLYYNRNKYNITFQTNDNTGNQNVSNIPYEADISDKALSGYVKDVTTRYDGYVFKGWYTNEATAGEPYNFTGKTMPANNLILHAKWVPPVYSVKYYLTPDTSGEYKTIDDISGGTTISEDKLEKDIPAGLEEEDFEGWYWYVNGVFVPYDFSTPINRNDIVLYPVWKNLVYEVTYNANGAGGTIPQDHNKYILGASATVLSPSDLTSPSDKVFIGWKEENSGKVYYPNDKLSITGNMTLIAQWGDKAPTTSLAYYGNGGFDGSDNASIEIPLKNNETHTVLSNSFIFEGHNFKEWNTKADRSGASYQPGAEIIVDNLNTTNELYAIWEKKADISYTVNYLEKDTEKVLATAKTVENKTFGEEVTETAIEIEGYNKVEPIEVAIELGVEENVINFYYTARTDISYTVNYLEEGTNEVLSPAK</sequence>
<dbReference type="InterPro" id="IPR013378">
    <property type="entry name" value="InlB-like_B-rpt"/>
</dbReference>
<comment type="caution">
    <text evidence="4">The sequence shown here is derived from an EMBL/GenBank/DDBJ whole genome shotgun (WGS) entry which is preliminary data.</text>
</comment>
<evidence type="ECO:0000313" key="4">
    <source>
        <dbReference type="EMBL" id="MBC8588582.1"/>
    </source>
</evidence>
<dbReference type="Gene3D" id="2.60.40.4270">
    <property type="entry name" value="Listeria-Bacteroides repeat domain"/>
    <property type="match status" value="3"/>
</dbReference>
<keyword evidence="5" id="KW-1185">Reference proteome</keyword>
<name>A0A926IFJ9_9FIRM</name>
<evidence type="ECO:0000256" key="1">
    <source>
        <dbReference type="ARBA" id="ARBA00004196"/>
    </source>
</evidence>
<dbReference type="InterPro" id="IPR042229">
    <property type="entry name" value="Listeria/Bacterioides_rpt_sf"/>
</dbReference>
<feature type="compositionally biased region" description="Acidic residues" evidence="2">
    <location>
        <begin position="73"/>
        <end position="83"/>
    </location>
</feature>
<keyword evidence="3" id="KW-0732">Signal</keyword>
<dbReference type="Proteomes" id="UP000601171">
    <property type="component" value="Unassembled WGS sequence"/>
</dbReference>
<dbReference type="AlphaFoldDB" id="A0A926IFJ9"/>
<feature type="non-terminal residue" evidence="4">
    <location>
        <position position="1188"/>
    </location>
</feature>
<accession>A0A926IFJ9</accession>
<dbReference type="GO" id="GO:0030313">
    <property type="term" value="C:cell envelope"/>
    <property type="evidence" value="ECO:0007669"/>
    <property type="project" value="UniProtKB-SubCell"/>
</dbReference>
<feature type="signal peptide" evidence="3">
    <location>
        <begin position="1"/>
        <end position="27"/>
    </location>
</feature>
<dbReference type="RefSeq" id="WP_262430036.1">
    <property type="nucleotide sequence ID" value="NZ_JACRTG010000023.1"/>
</dbReference>
<comment type="subcellular location">
    <subcellularLocation>
        <location evidence="1">Cell envelope</location>
    </subcellularLocation>
</comment>
<proteinExistence type="predicted"/>
<dbReference type="EMBL" id="JACRTG010000023">
    <property type="protein sequence ID" value="MBC8588582.1"/>
    <property type="molecule type" value="Genomic_DNA"/>
</dbReference>
<protein>
    <submittedName>
        <fullName evidence="4">InlB B-repeat-containing protein</fullName>
    </submittedName>
</protein>
<feature type="compositionally biased region" description="Acidic residues" evidence="2">
    <location>
        <begin position="91"/>
        <end position="117"/>
    </location>
</feature>
<dbReference type="NCBIfam" id="TIGR02543">
    <property type="entry name" value="List_Bact_rpt"/>
    <property type="match status" value="2"/>
</dbReference>
<gene>
    <name evidence="4" type="ORF">H8707_10105</name>
</gene>
<feature type="region of interest" description="Disordered" evidence="2">
    <location>
        <begin position="35"/>
        <end position="121"/>
    </location>
</feature>
<organism evidence="4 5">
    <name type="scientific">Paratissierella segnis</name>
    <dbReference type="NCBI Taxonomy" id="2763679"/>
    <lineage>
        <taxon>Bacteria</taxon>
        <taxon>Bacillati</taxon>
        <taxon>Bacillota</taxon>
        <taxon>Tissierellia</taxon>
        <taxon>Tissierellales</taxon>
        <taxon>Tissierellaceae</taxon>
        <taxon>Paratissierella</taxon>
    </lineage>
</organism>
<feature type="chain" id="PRO_5037186269" evidence="3">
    <location>
        <begin position="28"/>
        <end position="1188"/>
    </location>
</feature>
<dbReference type="Pfam" id="PF09479">
    <property type="entry name" value="Flg_new"/>
    <property type="match status" value="6"/>
</dbReference>
<reference evidence="4" key="1">
    <citation type="submission" date="2020-08" db="EMBL/GenBank/DDBJ databases">
        <title>Genome public.</title>
        <authorList>
            <person name="Liu C."/>
            <person name="Sun Q."/>
        </authorList>
    </citation>
    <scope>NUCLEOTIDE SEQUENCE</scope>
    <source>
        <strain evidence="4">BX21</strain>
    </source>
</reference>
<evidence type="ECO:0000313" key="5">
    <source>
        <dbReference type="Proteomes" id="UP000601171"/>
    </source>
</evidence>
<evidence type="ECO:0000256" key="3">
    <source>
        <dbReference type="SAM" id="SignalP"/>
    </source>
</evidence>